<protein>
    <submittedName>
        <fullName evidence="1">Uncharacterized protein</fullName>
    </submittedName>
</protein>
<sequence>MRSTSPDNRLLVSQTRKWKTRRRLWRNVLEGCAREGEPRCAAIESLELHPPLVLESRVLSGLCVLGRLLGTNVVATSVRRTHVAAMAPKQKKHKNHKKQQQWEQEFYSLIGRRTGLDSTLFLLPGVFCLPSELNQQTMSAGQQKFGGEHDILLQTHTTS</sequence>
<gene>
    <name evidence="1" type="ORF">CSSPJE1EN2_LOCUS16064</name>
</gene>
<dbReference type="EMBL" id="OZ023704">
    <property type="protein sequence ID" value="CAK9873592.1"/>
    <property type="molecule type" value="Genomic_DNA"/>
</dbReference>
<dbReference type="Proteomes" id="UP001497522">
    <property type="component" value="Chromosome 3"/>
</dbReference>
<proteinExistence type="predicted"/>
<organism evidence="1 2">
    <name type="scientific">Sphagnum jensenii</name>
    <dbReference type="NCBI Taxonomy" id="128206"/>
    <lineage>
        <taxon>Eukaryota</taxon>
        <taxon>Viridiplantae</taxon>
        <taxon>Streptophyta</taxon>
        <taxon>Embryophyta</taxon>
        <taxon>Bryophyta</taxon>
        <taxon>Sphagnophytina</taxon>
        <taxon>Sphagnopsida</taxon>
        <taxon>Sphagnales</taxon>
        <taxon>Sphagnaceae</taxon>
        <taxon>Sphagnum</taxon>
    </lineage>
</organism>
<evidence type="ECO:0000313" key="1">
    <source>
        <dbReference type="EMBL" id="CAK9873592.1"/>
    </source>
</evidence>
<evidence type="ECO:0000313" key="2">
    <source>
        <dbReference type="Proteomes" id="UP001497522"/>
    </source>
</evidence>
<accession>A0ABP1BDZ3</accession>
<reference evidence="1" key="1">
    <citation type="submission" date="2024-03" db="EMBL/GenBank/DDBJ databases">
        <authorList>
            <consortium name="ELIXIR-Norway"/>
            <consortium name="Elixir Norway"/>
        </authorList>
    </citation>
    <scope>NUCLEOTIDE SEQUENCE</scope>
</reference>
<keyword evidence="2" id="KW-1185">Reference proteome</keyword>
<name>A0ABP1BDZ3_9BRYO</name>